<dbReference type="EMBL" id="LK932310">
    <property type="protein sequence ID" value="CDS82740.1"/>
    <property type="molecule type" value="Genomic_DNA"/>
</dbReference>
<evidence type="ECO:0000313" key="2">
    <source>
        <dbReference type="EMBL" id="CDS82740.1"/>
    </source>
</evidence>
<accession>A0A069A2W8</accession>
<proteinExistence type="predicted"/>
<gene>
    <name evidence="2" type="ORF">BN1097_1060002</name>
</gene>
<dbReference type="AlphaFoldDB" id="A0A069A2W8"/>
<feature type="region of interest" description="Disordered" evidence="1">
    <location>
        <begin position="25"/>
        <end position="44"/>
    </location>
</feature>
<organism evidence="2">
    <name type="scientific">Clostridioides difficile</name>
    <name type="common">Peptoclostridium difficile</name>
    <dbReference type="NCBI Taxonomy" id="1496"/>
    <lineage>
        <taxon>Bacteria</taxon>
        <taxon>Bacillati</taxon>
        <taxon>Bacillota</taxon>
        <taxon>Clostridia</taxon>
        <taxon>Peptostreptococcales</taxon>
        <taxon>Peptostreptococcaceae</taxon>
        <taxon>Clostridioides</taxon>
    </lineage>
</organism>
<reference evidence="2" key="1">
    <citation type="submission" date="2014-07" db="EMBL/GenBank/DDBJ databases">
        <authorList>
            <person name="Monot Marc"/>
        </authorList>
    </citation>
    <scope>NUCLEOTIDE SEQUENCE</scope>
    <source>
        <strain evidence="2">7032994</strain>
    </source>
</reference>
<evidence type="ECO:0000256" key="1">
    <source>
        <dbReference type="SAM" id="MobiDB-lite"/>
    </source>
</evidence>
<sequence length="44" mass="4768">MIGAAPGLLWGSRTAPWKCCSFPRKKEERGSESACSNMGLKPMP</sequence>
<name>A0A069A2W8_CLODI</name>
<protein>
    <submittedName>
        <fullName evidence="2">Uncharacterized protein</fullName>
    </submittedName>
</protein>